<feature type="transmembrane region" description="Helical" evidence="6">
    <location>
        <begin position="16"/>
        <end position="36"/>
    </location>
</feature>
<protein>
    <submittedName>
        <fullName evidence="7">DoxX</fullName>
    </submittedName>
</protein>
<dbReference type="InterPro" id="IPR032808">
    <property type="entry name" value="DoxX"/>
</dbReference>
<dbReference type="AlphaFoldDB" id="A0A151AIR3"/>
<keyword evidence="2" id="KW-1003">Cell membrane</keyword>
<comment type="subcellular location">
    <subcellularLocation>
        <location evidence="1">Cell membrane</location>
        <topology evidence="1">Multi-pass membrane protein</topology>
    </subcellularLocation>
</comment>
<dbReference type="RefSeq" id="WP_066378345.1">
    <property type="nucleotide sequence ID" value="NZ_LTAZ01000001.1"/>
</dbReference>
<name>A0A151AIR3_9EURY</name>
<evidence type="ECO:0000256" key="4">
    <source>
        <dbReference type="ARBA" id="ARBA00022989"/>
    </source>
</evidence>
<dbReference type="OrthoDB" id="201096at2157"/>
<dbReference type="PATRIC" id="fig|1008153.3.peg.184"/>
<evidence type="ECO:0000313" key="7">
    <source>
        <dbReference type="EMBL" id="KYH27513.1"/>
    </source>
</evidence>
<gene>
    <name evidence="7" type="ORF">HAPAU_01810</name>
</gene>
<sequence>MSLQNKNDRLLGWSPLFIRIALGIVFLVAGIGKVFAVGPKATGMAGFAGFLASLSVPMPTLFAWLVGLLELVGGLLLLVGLFTRYAAVLLAIDMLVATWLVHLPSGFAVGNGGYEYTLVLALVSIALVFSGPGRLALEYAIFDHELLPGNRSRSEPAGEVDA</sequence>
<dbReference type="InterPro" id="IPR051907">
    <property type="entry name" value="DoxX-like_oxidoreductase"/>
</dbReference>
<dbReference type="EMBL" id="LTAZ01000001">
    <property type="protein sequence ID" value="KYH27513.1"/>
    <property type="molecule type" value="Genomic_DNA"/>
</dbReference>
<dbReference type="Proteomes" id="UP000075321">
    <property type="component" value="Unassembled WGS sequence"/>
</dbReference>
<dbReference type="GO" id="GO:0005886">
    <property type="term" value="C:plasma membrane"/>
    <property type="evidence" value="ECO:0007669"/>
    <property type="project" value="UniProtKB-SubCell"/>
</dbReference>
<feature type="transmembrane region" description="Helical" evidence="6">
    <location>
        <begin position="85"/>
        <end position="104"/>
    </location>
</feature>
<evidence type="ECO:0000256" key="1">
    <source>
        <dbReference type="ARBA" id="ARBA00004651"/>
    </source>
</evidence>
<dbReference type="PANTHER" id="PTHR33452:SF1">
    <property type="entry name" value="INNER MEMBRANE PROTEIN YPHA-RELATED"/>
    <property type="match status" value="1"/>
</dbReference>
<organism evidence="7 8">
    <name type="scientific">Halalkalicoccus paucihalophilus</name>
    <dbReference type="NCBI Taxonomy" id="1008153"/>
    <lineage>
        <taxon>Archaea</taxon>
        <taxon>Methanobacteriati</taxon>
        <taxon>Methanobacteriota</taxon>
        <taxon>Stenosarchaea group</taxon>
        <taxon>Halobacteria</taxon>
        <taxon>Halobacteriales</taxon>
        <taxon>Halococcaceae</taxon>
        <taxon>Halalkalicoccus</taxon>
    </lineage>
</organism>
<comment type="caution">
    <text evidence="7">The sequence shown here is derived from an EMBL/GenBank/DDBJ whole genome shotgun (WGS) entry which is preliminary data.</text>
</comment>
<evidence type="ECO:0000256" key="3">
    <source>
        <dbReference type="ARBA" id="ARBA00022692"/>
    </source>
</evidence>
<keyword evidence="5 6" id="KW-0472">Membrane</keyword>
<evidence type="ECO:0000256" key="5">
    <source>
        <dbReference type="ARBA" id="ARBA00023136"/>
    </source>
</evidence>
<dbReference type="PANTHER" id="PTHR33452">
    <property type="entry name" value="OXIDOREDUCTASE CATD-RELATED"/>
    <property type="match status" value="1"/>
</dbReference>
<evidence type="ECO:0000313" key="8">
    <source>
        <dbReference type="Proteomes" id="UP000075321"/>
    </source>
</evidence>
<keyword evidence="4 6" id="KW-1133">Transmembrane helix</keyword>
<proteinExistence type="predicted"/>
<dbReference type="Pfam" id="PF07681">
    <property type="entry name" value="DoxX"/>
    <property type="match status" value="1"/>
</dbReference>
<keyword evidence="8" id="KW-1185">Reference proteome</keyword>
<reference evidence="7 8" key="1">
    <citation type="submission" date="2016-02" db="EMBL/GenBank/DDBJ databases">
        <title>Genome sequence of Halalkalicoccus paucihalophilus DSM 24557.</title>
        <authorList>
            <person name="Poehlein A."/>
            <person name="Daniel R."/>
        </authorList>
    </citation>
    <scope>NUCLEOTIDE SEQUENCE [LARGE SCALE GENOMIC DNA]</scope>
    <source>
        <strain evidence="7 8">DSM 24557</strain>
    </source>
</reference>
<feature type="transmembrane region" description="Helical" evidence="6">
    <location>
        <begin position="116"/>
        <end position="137"/>
    </location>
</feature>
<keyword evidence="3 6" id="KW-0812">Transmembrane</keyword>
<evidence type="ECO:0000256" key="2">
    <source>
        <dbReference type="ARBA" id="ARBA00022475"/>
    </source>
</evidence>
<accession>A0A151AIR3</accession>
<evidence type="ECO:0000256" key="6">
    <source>
        <dbReference type="SAM" id="Phobius"/>
    </source>
</evidence>